<dbReference type="WBParaSite" id="maker-unitig_18237-snap-gene-0.2-mRNA-1">
    <property type="protein sequence ID" value="maker-unitig_18237-snap-gene-0.2-mRNA-1"/>
    <property type="gene ID" value="maker-unitig_18237-snap-gene-0.2"/>
</dbReference>
<reference evidence="3" key="1">
    <citation type="submission" date="2016-11" db="UniProtKB">
        <authorList>
            <consortium name="WormBaseParasite"/>
        </authorList>
    </citation>
    <scope>IDENTIFICATION</scope>
</reference>
<dbReference type="PANTHER" id="PTHR28658:SF3">
    <property type="entry name" value="TRANSMEMBRANE PROTEIN 180"/>
    <property type="match status" value="1"/>
</dbReference>
<keyword evidence="2" id="KW-1185">Reference proteome</keyword>
<dbReference type="Proteomes" id="UP000095280">
    <property type="component" value="Unplaced"/>
</dbReference>
<evidence type="ECO:0000313" key="2">
    <source>
        <dbReference type="Proteomes" id="UP000095280"/>
    </source>
</evidence>
<accession>A0A1I8F3G5</accession>
<dbReference type="AlphaFoldDB" id="A0A1I8F3G5"/>
<protein>
    <submittedName>
        <fullName evidence="3">EXS domain-containing protein</fullName>
    </submittedName>
</protein>
<dbReference type="InterPro" id="IPR040035">
    <property type="entry name" value="TMEM180"/>
</dbReference>
<feature type="region of interest" description="Disordered" evidence="1">
    <location>
        <begin position="239"/>
        <end position="263"/>
    </location>
</feature>
<organism evidence="2 3">
    <name type="scientific">Macrostomum lignano</name>
    <dbReference type="NCBI Taxonomy" id="282301"/>
    <lineage>
        <taxon>Eukaryota</taxon>
        <taxon>Metazoa</taxon>
        <taxon>Spiralia</taxon>
        <taxon>Lophotrochozoa</taxon>
        <taxon>Platyhelminthes</taxon>
        <taxon>Rhabditophora</taxon>
        <taxon>Macrostomorpha</taxon>
        <taxon>Macrostomida</taxon>
        <taxon>Macrostomidae</taxon>
        <taxon>Macrostomum</taxon>
    </lineage>
</organism>
<proteinExistence type="predicted"/>
<name>A0A1I8F3G5_9PLAT</name>
<sequence>PFCSQSRGAPAPFGLQSLTSPALPLFTPRRPTKAAECRLIWPTNRQQPHSGPVWLNYGGLRSAPRCCRMSSCCTHVDAYVNVFQVDKASFWLAELLFLVWNSVNDYVFGWLSDGGTPGGSAAGRSLNAGCAMLARFGPLLALSFALMWLRWLPGWPAVAIPCALHRPAGGPDSAPVGAAPRLSLGGQPWQRRRLGSVFVSYLVWDRARPAAAIPPVPLAPFLACVALAGYLLFQSGHSPSSPAPAPRPSDEVDPSEAQEMPSKPLCSQLRSFSREQSSTEYSASTVSLIGSAVLAVSFVLPHLKQRGLPSAVRTPTEPTQLVSDLVDEDYAMHRRSEPISALIFGSTALLSKTRPDPRPAARHRPILAFRRPGPSLVRTDLWPPERPPLDSAARLGCLRVLGLGAACLRLRAIGAVDPLQACTEIGSVESRSCATDCGLGLPHCALCIVVLAKATAQPRPLIEYLSWLYEFYGQMGKFKMTEKQLTGYREKAGAKLAEFQGLIDSLCRCAVYLFQQHRDDAFIYDVLSRVGVVDSVKPYLKSSDVELQVHALILIAFALDES</sequence>
<dbReference type="PANTHER" id="PTHR28658">
    <property type="entry name" value="TRANSMEMBRANE PROTEIN 180"/>
    <property type="match status" value="1"/>
</dbReference>
<evidence type="ECO:0000256" key="1">
    <source>
        <dbReference type="SAM" id="MobiDB-lite"/>
    </source>
</evidence>
<evidence type="ECO:0000313" key="3">
    <source>
        <dbReference type="WBParaSite" id="maker-unitig_18237-snap-gene-0.2-mRNA-1"/>
    </source>
</evidence>